<name>A0A1X7TQ45_AMPQE</name>
<evidence type="ECO:0000313" key="1">
    <source>
        <dbReference type="EnsemblMetazoa" id="Aqu2.1.17014_001"/>
    </source>
</evidence>
<dbReference type="EnsemblMetazoa" id="Aqu2.1.17014_001">
    <property type="protein sequence ID" value="Aqu2.1.17014_001"/>
    <property type="gene ID" value="Aqu2.1.17014"/>
</dbReference>
<dbReference type="InParanoid" id="A0A1X7TQ45"/>
<sequence>MVRKGVDICMVIDDRLSIWSNNDMDMLVEEAVWCGSTLKTHSFQVDDDHFVSVFTRLKLFDKIKAAIRWLLEQFKGHVLPSDSIMTTVMDLPPRSDLKVTGAHTKFTTSHFQGIAGPSGTDSNHWQDVLLRYGTHSDRLRDSTAAVSCSPCMLAYALDKCPGVRPIGVGVTLRSIIDKTVCNVTRSDLCDVCSTTQLCGGVRVWAPLVGTDSDEFLYSKGVTQGDPLPMFIYAVATIPMIDYLHLPVVLMYDMLTMCSLMQSKGMVASYWSFLWLLSRTKEMCPCQFRDALAIRYMKSLLSIPSYYDGCGELSNLSYALSCRKGGLVTLRHNEVRDAFGYLASMA</sequence>
<organism evidence="1">
    <name type="scientific">Amphimedon queenslandica</name>
    <name type="common">Sponge</name>
    <dbReference type="NCBI Taxonomy" id="400682"/>
    <lineage>
        <taxon>Eukaryota</taxon>
        <taxon>Metazoa</taxon>
        <taxon>Porifera</taxon>
        <taxon>Demospongiae</taxon>
        <taxon>Heteroscleromorpha</taxon>
        <taxon>Haplosclerida</taxon>
        <taxon>Niphatidae</taxon>
        <taxon>Amphimedon</taxon>
    </lineage>
</organism>
<accession>A0A1X7TQ45</accession>
<proteinExistence type="predicted"/>
<dbReference type="AlphaFoldDB" id="A0A1X7TQ45"/>
<reference evidence="1" key="1">
    <citation type="submission" date="2017-05" db="UniProtKB">
        <authorList>
            <consortium name="EnsemblMetazoa"/>
        </authorList>
    </citation>
    <scope>IDENTIFICATION</scope>
</reference>
<protein>
    <submittedName>
        <fullName evidence="1">Uncharacterized protein</fullName>
    </submittedName>
</protein>